<dbReference type="EC" id="2.5.1.17" evidence="4"/>
<evidence type="ECO:0000313" key="7">
    <source>
        <dbReference type="Proteomes" id="UP000177103"/>
    </source>
</evidence>
<feature type="domain" description="Cobalamin adenosyltransferase-like" evidence="5">
    <location>
        <begin position="2"/>
        <end position="78"/>
    </location>
</feature>
<accession>A0A1G1W651</accession>
<comment type="catalytic activity">
    <reaction evidence="4">
        <text>2 cob(II)alamin + reduced [electron-transfer flavoprotein] + 2 ATP = 2 adenosylcob(III)alamin + 2 triphosphate + oxidized [electron-transfer flavoprotein] + 3 H(+)</text>
        <dbReference type="Rhea" id="RHEA:28671"/>
        <dbReference type="Rhea" id="RHEA-COMP:10685"/>
        <dbReference type="Rhea" id="RHEA-COMP:10686"/>
        <dbReference type="ChEBI" id="CHEBI:15378"/>
        <dbReference type="ChEBI" id="CHEBI:16304"/>
        <dbReference type="ChEBI" id="CHEBI:18036"/>
        <dbReference type="ChEBI" id="CHEBI:18408"/>
        <dbReference type="ChEBI" id="CHEBI:30616"/>
        <dbReference type="ChEBI" id="CHEBI:57692"/>
        <dbReference type="ChEBI" id="CHEBI:58307"/>
        <dbReference type="EC" id="2.5.1.17"/>
    </reaction>
</comment>
<dbReference type="AlphaFoldDB" id="A0A1G1W651"/>
<evidence type="ECO:0000256" key="3">
    <source>
        <dbReference type="ARBA" id="ARBA00022840"/>
    </source>
</evidence>
<dbReference type="EMBL" id="MHCQ01000046">
    <property type="protein sequence ID" value="OGY23123.1"/>
    <property type="molecule type" value="Genomic_DNA"/>
</dbReference>
<dbReference type="InterPro" id="IPR016030">
    <property type="entry name" value="CblAdoTrfase-like"/>
</dbReference>
<gene>
    <name evidence="6" type="ORF">A2Y57_03265</name>
</gene>
<dbReference type="GO" id="GO:0008817">
    <property type="term" value="F:corrinoid adenosyltransferase activity"/>
    <property type="evidence" value="ECO:0007669"/>
    <property type="project" value="UniProtKB-UniRule"/>
</dbReference>
<organism evidence="6 7">
    <name type="scientific">Candidatus Woykebacteria bacterium RBG_13_40_7b</name>
    <dbReference type="NCBI Taxonomy" id="1802594"/>
    <lineage>
        <taxon>Bacteria</taxon>
        <taxon>Candidatus Woykeibacteriota</taxon>
    </lineage>
</organism>
<dbReference type="Gene3D" id="1.20.1200.10">
    <property type="entry name" value="Cobalamin adenosyltransferase-like"/>
    <property type="match status" value="1"/>
</dbReference>
<comment type="pathway">
    <text evidence="4">Cofactor biosynthesis; adenosylcobalamin biosynthesis; adenosylcobalamin from cob(II)yrinate a,c-diamide: step 2/7.</text>
</comment>
<dbReference type="Pfam" id="PF01923">
    <property type="entry name" value="Cob_adeno_trans"/>
    <property type="match status" value="1"/>
</dbReference>
<dbReference type="PANTHER" id="PTHR12213">
    <property type="entry name" value="CORRINOID ADENOSYLTRANSFERASE"/>
    <property type="match status" value="1"/>
</dbReference>
<keyword evidence="1 4" id="KW-0808">Transferase</keyword>
<sequence length="93" mass="10738">IEGLERLIDFYDKDLKPLKTFILPRGSKAASLIHVGRTICRRAERRIVALSEKEKINQNLIGYVNRLGDLLFVLARYLNKKAKSPELAWSKEK</sequence>
<evidence type="ECO:0000313" key="6">
    <source>
        <dbReference type="EMBL" id="OGY23123.1"/>
    </source>
</evidence>
<comment type="caution">
    <text evidence="6">The sequence shown here is derived from an EMBL/GenBank/DDBJ whole genome shotgun (WGS) entry which is preliminary data.</text>
</comment>
<dbReference type="NCBIfam" id="TIGR00636">
    <property type="entry name" value="PduO_Nterm"/>
    <property type="match status" value="1"/>
</dbReference>
<keyword evidence="3 4" id="KW-0067">ATP-binding</keyword>
<dbReference type="UniPathway" id="UPA00148">
    <property type="reaction ID" value="UER00233"/>
</dbReference>
<keyword evidence="2 4" id="KW-0547">Nucleotide-binding</keyword>
<evidence type="ECO:0000259" key="5">
    <source>
        <dbReference type="Pfam" id="PF01923"/>
    </source>
</evidence>
<evidence type="ECO:0000256" key="1">
    <source>
        <dbReference type="ARBA" id="ARBA00022679"/>
    </source>
</evidence>
<proteinExistence type="inferred from homology"/>
<dbReference type="SUPFAM" id="SSF89028">
    <property type="entry name" value="Cobalamin adenosyltransferase-like"/>
    <property type="match status" value="1"/>
</dbReference>
<evidence type="ECO:0000256" key="4">
    <source>
        <dbReference type="RuleBase" id="RU366026"/>
    </source>
</evidence>
<reference evidence="6 7" key="1">
    <citation type="journal article" date="2016" name="Nat. Commun.">
        <title>Thousands of microbial genomes shed light on interconnected biogeochemical processes in an aquifer system.</title>
        <authorList>
            <person name="Anantharaman K."/>
            <person name="Brown C.T."/>
            <person name="Hug L.A."/>
            <person name="Sharon I."/>
            <person name="Castelle C.J."/>
            <person name="Probst A.J."/>
            <person name="Thomas B.C."/>
            <person name="Singh A."/>
            <person name="Wilkins M.J."/>
            <person name="Karaoz U."/>
            <person name="Brodie E.L."/>
            <person name="Williams K.H."/>
            <person name="Hubbard S.S."/>
            <person name="Banfield J.F."/>
        </authorList>
    </citation>
    <scope>NUCLEOTIDE SEQUENCE [LARGE SCALE GENOMIC DNA]</scope>
</reference>
<evidence type="ECO:0000256" key="2">
    <source>
        <dbReference type="ARBA" id="ARBA00022741"/>
    </source>
</evidence>
<feature type="non-terminal residue" evidence="6">
    <location>
        <position position="1"/>
    </location>
</feature>
<dbReference type="GO" id="GO:0005524">
    <property type="term" value="F:ATP binding"/>
    <property type="evidence" value="ECO:0007669"/>
    <property type="project" value="UniProtKB-UniRule"/>
</dbReference>
<dbReference type="Proteomes" id="UP000177103">
    <property type="component" value="Unassembled WGS sequence"/>
</dbReference>
<protein>
    <recommendedName>
        <fullName evidence="4">Corrinoid adenosyltransferase</fullName>
        <ecNumber evidence="4">2.5.1.17</ecNumber>
    </recommendedName>
    <alternativeName>
        <fullName evidence="4">Cob(II)alamin adenosyltransferase</fullName>
    </alternativeName>
    <alternativeName>
        <fullName evidence="4">Cob(II)yrinic acid a,c-diamide adenosyltransferase</fullName>
    </alternativeName>
    <alternativeName>
        <fullName evidence="4">Cobinamide/cobalamin adenosyltransferase</fullName>
    </alternativeName>
</protein>
<comment type="catalytic activity">
    <reaction evidence="4">
        <text>2 cob(II)yrinate a,c diamide + reduced [electron-transfer flavoprotein] + 2 ATP = 2 adenosylcob(III)yrinate a,c-diamide + 2 triphosphate + oxidized [electron-transfer flavoprotein] + 3 H(+)</text>
        <dbReference type="Rhea" id="RHEA:11528"/>
        <dbReference type="Rhea" id="RHEA-COMP:10685"/>
        <dbReference type="Rhea" id="RHEA-COMP:10686"/>
        <dbReference type="ChEBI" id="CHEBI:15378"/>
        <dbReference type="ChEBI" id="CHEBI:18036"/>
        <dbReference type="ChEBI" id="CHEBI:30616"/>
        <dbReference type="ChEBI" id="CHEBI:57692"/>
        <dbReference type="ChEBI" id="CHEBI:58307"/>
        <dbReference type="ChEBI" id="CHEBI:58503"/>
        <dbReference type="ChEBI" id="CHEBI:58537"/>
        <dbReference type="EC" id="2.5.1.17"/>
    </reaction>
</comment>
<keyword evidence="4" id="KW-0169">Cobalamin biosynthesis</keyword>
<dbReference type="PANTHER" id="PTHR12213:SF0">
    <property type="entry name" value="CORRINOID ADENOSYLTRANSFERASE MMAB"/>
    <property type="match status" value="1"/>
</dbReference>
<dbReference type="GO" id="GO:0009236">
    <property type="term" value="P:cobalamin biosynthetic process"/>
    <property type="evidence" value="ECO:0007669"/>
    <property type="project" value="UniProtKB-UniRule"/>
</dbReference>
<comment type="similarity">
    <text evidence="4">Belongs to the Cob(I)alamin adenosyltransferase family.</text>
</comment>
<dbReference type="InterPro" id="IPR029499">
    <property type="entry name" value="PduO-typ"/>
</dbReference>
<dbReference type="InterPro" id="IPR036451">
    <property type="entry name" value="CblAdoTrfase-like_sf"/>
</dbReference>
<name>A0A1G1W651_9BACT</name>